<organism evidence="1 2">
    <name type="scientific">Nocardioides pocheonensis</name>
    <dbReference type="NCBI Taxonomy" id="661485"/>
    <lineage>
        <taxon>Bacteria</taxon>
        <taxon>Bacillati</taxon>
        <taxon>Actinomycetota</taxon>
        <taxon>Actinomycetes</taxon>
        <taxon>Propionibacteriales</taxon>
        <taxon>Nocardioidaceae</taxon>
        <taxon>Nocardioides</taxon>
    </lineage>
</organism>
<proteinExistence type="predicted"/>
<dbReference type="OrthoDB" id="3778270at2"/>
<dbReference type="Gene3D" id="2.30.110.10">
    <property type="entry name" value="Electron Transport, Fmn-binding Protein, Chain A"/>
    <property type="match status" value="1"/>
</dbReference>
<dbReference type="InterPro" id="IPR012349">
    <property type="entry name" value="Split_barrel_FMN-bd"/>
</dbReference>
<dbReference type="Pfam" id="PF04075">
    <property type="entry name" value="F420H2_quin_red"/>
    <property type="match status" value="1"/>
</dbReference>
<dbReference type="Proteomes" id="UP000279994">
    <property type="component" value="Unassembled WGS sequence"/>
</dbReference>
<reference evidence="1 2" key="1">
    <citation type="submission" date="2018-11" db="EMBL/GenBank/DDBJ databases">
        <authorList>
            <person name="Li F."/>
        </authorList>
    </citation>
    <scope>NUCLEOTIDE SEQUENCE [LARGE SCALE GENOMIC DNA]</scope>
    <source>
        <strain evidence="1 2">Gsoil 818</strain>
    </source>
</reference>
<dbReference type="NCBIfam" id="TIGR00026">
    <property type="entry name" value="hi_GC_TIGR00026"/>
    <property type="match status" value="1"/>
</dbReference>
<dbReference type="RefSeq" id="WP_123221480.1">
    <property type="nucleotide sequence ID" value="NZ_RJSF01000007.1"/>
</dbReference>
<dbReference type="AlphaFoldDB" id="A0A3N0GVX5"/>
<gene>
    <name evidence="1" type="ORF">EFL26_03345</name>
</gene>
<keyword evidence="2" id="KW-1185">Reference proteome</keyword>
<evidence type="ECO:0000313" key="1">
    <source>
        <dbReference type="EMBL" id="RNM16587.1"/>
    </source>
</evidence>
<protein>
    <submittedName>
        <fullName evidence="1">Nitroreductase family deazaflavin-dependent oxidoreductase</fullName>
    </submittedName>
</protein>
<dbReference type="EMBL" id="RJSF01000007">
    <property type="protein sequence ID" value="RNM16587.1"/>
    <property type="molecule type" value="Genomic_DNA"/>
</dbReference>
<dbReference type="GO" id="GO:0016491">
    <property type="term" value="F:oxidoreductase activity"/>
    <property type="evidence" value="ECO:0007669"/>
    <property type="project" value="InterPro"/>
</dbReference>
<dbReference type="InterPro" id="IPR004378">
    <property type="entry name" value="F420H2_quin_Rdtase"/>
</dbReference>
<evidence type="ECO:0000313" key="2">
    <source>
        <dbReference type="Proteomes" id="UP000279994"/>
    </source>
</evidence>
<comment type="caution">
    <text evidence="1">The sequence shown here is derived from an EMBL/GenBank/DDBJ whole genome shotgun (WGS) entry which is preliminary data.</text>
</comment>
<name>A0A3N0GVX5_9ACTN</name>
<accession>A0A3N0GVX5</accession>
<sequence>MLRTTSTAGSRRLLGLRVTPGRLALLVFRLPLQLYDRGWGWMLGHVFLRLVHVGRRTGRPHSAVAMVLAYDADARRAVICAGWGPNTDWVRNLRARPAVRVDVGRDSFVPRHRFLTEDEALAVVAEFRVRHPHRVRFISRVLGWGDLWSDEAVRAFVSARPFVALEPAVENGAPRQPSAG</sequence>